<accession>A0A1P9X2E3</accession>
<dbReference type="OrthoDB" id="961953at2"/>
<dbReference type="KEGG" id="smon:AWR27_22285"/>
<dbReference type="RefSeq" id="WP_077133269.1">
    <property type="nucleotide sequence ID" value="NZ_CP014263.1"/>
</dbReference>
<dbReference type="EMBL" id="CP014263">
    <property type="protein sequence ID" value="AQG81791.1"/>
    <property type="molecule type" value="Genomic_DNA"/>
</dbReference>
<proteinExistence type="predicted"/>
<evidence type="ECO:0000313" key="1">
    <source>
        <dbReference type="EMBL" id="AQG81791.1"/>
    </source>
</evidence>
<dbReference type="Proteomes" id="UP000187941">
    <property type="component" value="Chromosome"/>
</dbReference>
<reference evidence="1 2" key="1">
    <citation type="submission" date="2016-01" db="EMBL/GenBank/DDBJ databases">
        <authorList>
            <person name="Oliw E.H."/>
        </authorList>
    </citation>
    <scope>NUCLEOTIDE SEQUENCE [LARGE SCALE GENOMIC DNA]</scope>
    <source>
        <strain evidence="1 2">DY10</strain>
    </source>
</reference>
<evidence type="ECO:0000313" key="2">
    <source>
        <dbReference type="Proteomes" id="UP000187941"/>
    </source>
</evidence>
<dbReference type="AlphaFoldDB" id="A0A1P9X2E3"/>
<organism evidence="1 2">
    <name type="scientific">Spirosoma montaniterrae</name>
    <dbReference type="NCBI Taxonomy" id="1178516"/>
    <lineage>
        <taxon>Bacteria</taxon>
        <taxon>Pseudomonadati</taxon>
        <taxon>Bacteroidota</taxon>
        <taxon>Cytophagia</taxon>
        <taxon>Cytophagales</taxon>
        <taxon>Cytophagaceae</taxon>
        <taxon>Spirosoma</taxon>
    </lineage>
</organism>
<name>A0A1P9X2E3_9BACT</name>
<keyword evidence="2" id="KW-1185">Reference proteome</keyword>
<sequence length="171" mass="20175">MVFERDDDFCEKFQARGKKLVDTKFAYVAREGLFKHQHDVFFIGRDIDSHQDAQFTLRRDHFAKECIDNLLLMLPVQCVEHWLWLLKYRQGNPKSTKNVSFHMHPNKKAKLEVYGQEDPPNEISNPIVDDLSKQFDITWLESRSESFRHFHKQVLAFLAAYSSVESELLGE</sequence>
<gene>
    <name evidence="1" type="ORF">AWR27_22285</name>
</gene>
<protein>
    <submittedName>
        <fullName evidence="1">Uncharacterized protein</fullName>
    </submittedName>
</protein>